<comment type="caution">
    <text evidence="9">The sequence shown here is derived from an EMBL/GenBank/DDBJ whole genome shotgun (WGS) entry which is preliminary data.</text>
</comment>
<name>A0A934X1J5_9BACT</name>
<evidence type="ECO:0000256" key="1">
    <source>
        <dbReference type="ARBA" id="ARBA00022438"/>
    </source>
</evidence>
<dbReference type="SUPFAM" id="SSF52025">
    <property type="entry name" value="PA domain"/>
    <property type="match status" value="1"/>
</dbReference>
<evidence type="ECO:0000256" key="4">
    <source>
        <dbReference type="ARBA" id="ARBA00022729"/>
    </source>
</evidence>
<dbReference type="SUPFAM" id="SSF53187">
    <property type="entry name" value="Zn-dependent exopeptidases"/>
    <property type="match status" value="1"/>
</dbReference>
<feature type="signal peptide" evidence="7">
    <location>
        <begin position="1"/>
        <end position="21"/>
    </location>
</feature>
<accession>A0A934X1J5</accession>
<evidence type="ECO:0000256" key="6">
    <source>
        <dbReference type="ARBA" id="ARBA00022833"/>
    </source>
</evidence>
<evidence type="ECO:0000259" key="8">
    <source>
        <dbReference type="Pfam" id="PF04389"/>
    </source>
</evidence>
<keyword evidence="3" id="KW-0479">Metal-binding</keyword>
<proteinExistence type="predicted"/>
<keyword evidence="5" id="KW-0378">Hydrolase</keyword>
<dbReference type="InterPro" id="IPR007484">
    <property type="entry name" value="Peptidase_M28"/>
</dbReference>
<evidence type="ECO:0000256" key="3">
    <source>
        <dbReference type="ARBA" id="ARBA00022723"/>
    </source>
</evidence>
<evidence type="ECO:0000256" key="2">
    <source>
        <dbReference type="ARBA" id="ARBA00022670"/>
    </source>
</evidence>
<dbReference type="GO" id="GO:0004177">
    <property type="term" value="F:aminopeptidase activity"/>
    <property type="evidence" value="ECO:0007669"/>
    <property type="project" value="UniProtKB-KW"/>
</dbReference>
<dbReference type="Proteomes" id="UP000611723">
    <property type="component" value="Unassembled WGS sequence"/>
</dbReference>
<dbReference type="EMBL" id="JAEQBW010000011">
    <property type="protein sequence ID" value="MBK6266781.1"/>
    <property type="molecule type" value="Genomic_DNA"/>
</dbReference>
<gene>
    <name evidence="9" type="ORF">JKA74_17185</name>
</gene>
<dbReference type="Gene3D" id="3.40.630.10">
    <property type="entry name" value="Zn peptidases"/>
    <property type="match status" value="2"/>
</dbReference>
<feature type="domain" description="Peptidase M28" evidence="8">
    <location>
        <begin position="257"/>
        <end position="460"/>
    </location>
</feature>
<dbReference type="GO" id="GO:0006508">
    <property type="term" value="P:proteolysis"/>
    <property type="evidence" value="ECO:0007669"/>
    <property type="project" value="UniProtKB-KW"/>
</dbReference>
<evidence type="ECO:0000256" key="5">
    <source>
        <dbReference type="ARBA" id="ARBA00022801"/>
    </source>
</evidence>
<dbReference type="AlphaFoldDB" id="A0A934X1J5"/>
<dbReference type="GO" id="GO:0008235">
    <property type="term" value="F:metalloexopeptidase activity"/>
    <property type="evidence" value="ECO:0007669"/>
    <property type="project" value="InterPro"/>
</dbReference>
<keyword evidence="6" id="KW-0862">Zinc</keyword>
<dbReference type="Gene3D" id="3.50.30.30">
    <property type="match status" value="1"/>
</dbReference>
<reference evidence="9" key="1">
    <citation type="submission" date="2021-01" db="EMBL/GenBank/DDBJ databases">
        <title>Marivirga aurantiaca sp. nov., isolated from intertidal surface sediments.</title>
        <authorList>
            <person name="Zhang M."/>
        </authorList>
    </citation>
    <scope>NUCLEOTIDE SEQUENCE</scope>
    <source>
        <strain evidence="9">S37H4</strain>
    </source>
</reference>
<keyword evidence="1" id="KW-0031">Aminopeptidase</keyword>
<evidence type="ECO:0000313" key="9">
    <source>
        <dbReference type="EMBL" id="MBK6266781.1"/>
    </source>
</evidence>
<sequence>MKKNILILSFLLIGFCGFAQNDEALTRETVQKSTIKGHIYFLASDELRGRETGSPEIDIAAKYLSTTFQRYGVAPVPGATEGYFQEVPLVKTITPDAYSLKIGDRVVDPEGLLRLEGANIDTKAEIVFMNYGLEKDFEDKKLAGKIAVVLAGREDAQDWRSVFMESAAKSKRAKEAGALGLVELHTQSPDNWIQFKRFTGGSVVGIKREEESSNSGFFNLWVKDYDSNFQKAVSDKKKPLFEVLISKEMQIEIPSKNVVGMVEGTDPELKNEYVIYSAHYDHIGVGKPNAEGDSIYNGARDNAVGVVTVMSAAESIAKNPTKRSALFILFTAEEKGLLGSRYYTENPLLPLEQMVYCFNSDNGGYNDTSIATIVGLGRTTAEKHIKEAAETFGLTAIDDPAGEQGLFDRSDNVNFAKKGIPAPTFSLGFTAFDAEIGKYYHQQADNPETMDYDYLEKFFSAFVLSARLIANDSETPFWTEGDKYYEAGKALYNEN</sequence>
<dbReference type="PANTHER" id="PTHR12147">
    <property type="entry name" value="METALLOPEPTIDASE M28 FAMILY MEMBER"/>
    <property type="match status" value="1"/>
</dbReference>
<organism evidence="9 10">
    <name type="scientific">Marivirga aurantiaca</name>
    <dbReference type="NCBI Taxonomy" id="2802615"/>
    <lineage>
        <taxon>Bacteria</taxon>
        <taxon>Pseudomonadati</taxon>
        <taxon>Bacteroidota</taxon>
        <taxon>Cytophagia</taxon>
        <taxon>Cytophagales</taxon>
        <taxon>Marivirgaceae</taxon>
        <taxon>Marivirga</taxon>
    </lineage>
</organism>
<keyword evidence="4 7" id="KW-0732">Signal</keyword>
<dbReference type="InterPro" id="IPR046450">
    <property type="entry name" value="PA_dom_sf"/>
</dbReference>
<dbReference type="Pfam" id="PF04389">
    <property type="entry name" value="Peptidase_M28"/>
    <property type="match status" value="1"/>
</dbReference>
<dbReference type="PANTHER" id="PTHR12147:SF56">
    <property type="entry name" value="AMINOPEPTIDASE YDR415C-RELATED"/>
    <property type="match status" value="1"/>
</dbReference>
<dbReference type="RefSeq" id="WP_201432466.1">
    <property type="nucleotide sequence ID" value="NZ_JAEQBW010000011.1"/>
</dbReference>
<dbReference type="GO" id="GO:0046872">
    <property type="term" value="F:metal ion binding"/>
    <property type="evidence" value="ECO:0007669"/>
    <property type="project" value="UniProtKB-KW"/>
</dbReference>
<feature type="chain" id="PRO_5037473244" evidence="7">
    <location>
        <begin position="22"/>
        <end position="495"/>
    </location>
</feature>
<keyword evidence="10" id="KW-1185">Reference proteome</keyword>
<keyword evidence="2" id="KW-0645">Protease</keyword>
<protein>
    <submittedName>
        <fullName evidence="9">M28 family peptidase</fullName>
    </submittedName>
</protein>
<evidence type="ECO:0000313" key="10">
    <source>
        <dbReference type="Proteomes" id="UP000611723"/>
    </source>
</evidence>
<evidence type="ECO:0000256" key="7">
    <source>
        <dbReference type="SAM" id="SignalP"/>
    </source>
</evidence>
<dbReference type="InterPro" id="IPR045175">
    <property type="entry name" value="M28_fam"/>
</dbReference>